<feature type="region of interest" description="Disordered" evidence="1">
    <location>
        <begin position="1"/>
        <end position="21"/>
    </location>
</feature>
<organism evidence="2 3">
    <name type="scientific">Strongyloides papillosus</name>
    <name type="common">Intestinal threadworm</name>
    <dbReference type="NCBI Taxonomy" id="174720"/>
    <lineage>
        <taxon>Eukaryota</taxon>
        <taxon>Metazoa</taxon>
        <taxon>Ecdysozoa</taxon>
        <taxon>Nematoda</taxon>
        <taxon>Chromadorea</taxon>
        <taxon>Rhabditida</taxon>
        <taxon>Tylenchina</taxon>
        <taxon>Panagrolaimomorpha</taxon>
        <taxon>Strongyloidoidea</taxon>
        <taxon>Strongyloididae</taxon>
        <taxon>Strongyloides</taxon>
    </lineage>
</organism>
<reference evidence="3" key="1">
    <citation type="submission" date="2017-02" db="UniProtKB">
        <authorList>
            <consortium name="WormBaseParasite"/>
        </authorList>
    </citation>
    <scope>IDENTIFICATION</scope>
</reference>
<feature type="compositionally biased region" description="Low complexity" evidence="1">
    <location>
        <begin position="1"/>
        <end position="17"/>
    </location>
</feature>
<protein>
    <submittedName>
        <fullName evidence="3">HTH OST-type domain-containing protein</fullName>
    </submittedName>
</protein>
<dbReference type="WBParaSite" id="SPAL_0000614200.1">
    <property type="protein sequence ID" value="SPAL_0000614200.1"/>
    <property type="gene ID" value="SPAL_0000614200"/>
</dbReference>
<evidence type="ECO:0000256" key="1">
    <source>
        <dbReference type="SAM" id="MobiDB-lite"/>
    </source>
</evidence>
<evidence type="ECO:0000313" key="3">
    <source>
        <dbReference type="WBParaSite" id="SPAL_0000614200.1"/>
    </source>
</evidence>
<dbReference type="Proteomes" id="UP000046392">
    <property type="component" value="Unplaced"/>
</dbReference>
<keyword evidence="2" id="KW-1185">Reference proteome</keyword>
<dbReference type="AlphaFoldDB" id="A0A0N5BJL9"/>
<evidence type="ECO:0000313" key="2">
    <source>
        <dbReference type="Proteomes" id="UP000046392"/>
    </source>
</evidence>
<name>A0A0N5BJL9_STREA</name>
<feature type="region of interest" description="Disordered" evidence="1">
    <location>
        <begin position="48"/>
        <end position="76"/>
    </location>
</feature>
<accession>A0A0N5BJL9</accession>
<proteinExistence type="predicted"/>
<feature type="region of interest" description="Disordered" evidence="1">
    <location>
        <begin position="457"/>
        <end position="476"/>
    </location>
</feature>
<sequence length="494" mass="56475">MSNIEEGGNYGNGNISGDTKNDVLITSSQNILQEDKVSGNDNTIGLEEEHLDISNTKNNDDNSEKTKVSEDDSGKIDDIYCETPTIDDNEYSELSSVNSDVLNTSFIESEEEDKYSSEDCQNTVDEKLKNNSDNFPVVGKSIPHFIEAIGDSSESGCDSANFSEYDNTLISTSIPSLGINLKNNYTERYLMEEVKIENDSFNKKIILSNIPLEILIKYSPYNEHAKNLMNDKIAQMIFTLAQVGEGLGYDNVSQYESLFIKSYEICGKAFKKITGYTFKEFILRPFCKPYFYIQHDDLCGNSRIIFNTSDKELIELGKSITKTRETYDKILRRKIEGNIKQRDNHKKNVDLLVEKVRWLALLTCAPSDIPMVSINEFREQFHTVYKENITKDYLYSKFLRTKFSGVVKLYFSDELEFISAPGTGDGIKIICDVKTRIEEIKKEIDYLRSEEYLKKKEEKKTGGEKKKTKKKKDVKKEWKNASVALDIVNSLQKN</sequence>